<dbReference type="InterPro" id="IPR013785">
    <property type="entry name" value="Aldolase_TIM"/>
</dbReference>
<evidence type="ECO:0000256" key="7">
    <source>
        <dbReference type="ARBA" id="ARBA00023102"/>
    </source>
</evidence>
<accession>A0A5B8KX80</accession>
<evidence type="ECO:0000256" key="14">
    <source>
        <dbReference type="RuleBase" id="RU003657"/>
    </source>
</evidence>
<dbReference type="NCBIfam" id="NF038364">
    <property type="entry name" value="AglZ_HisF2_fam"/>
    <property type="match status" value="1"/>
</dbReference>
<dbReference type="OrthoDB" id="9781903at2"/>
<evidence type="ECO:0000313" key="16">
    <source>
        <dbReference type="Proteomes" id="UP000321389"/>
    </source>
</evidence>
<dbReference type="PANTHER" id="PTHR21235:SF2">
    <property type="entry name" value="IMIDAZOLE GLYCEROL PHOSPHATE SYNTHASE HISHF"/>
    <property type="match status" value="1"/>
</dbReference>
<comment type="function">
    <text evidence="9">IGPS catalyzes the conversion of PRFAR and glutamine to IGP, AICAR and glutamate. The HisF subunit catalyzes the cyclization activity that produces IGP and AICAR from PRFAR using the ammonia provided by the HisH subunit.</text>
</comment>
<keyword evidence="16" id="KW-1185">Reference proteome</keyword>
<dbReference type="KEGG" id="niy:FQ775_07315"/>
<keyword evidence="8 15" id="KW-0456">Lyase</keyword>
<dbReference type="Gene3D" id="3.20.20.70">
    <property type="entry name" value="Aldolase class I"/>
    <property type="match status" value="1"/>
</dbReference>
<name>A0A5B8KX80_9HYPH</name>
<keyword evidence="7 14" id="KW-0368">Histidine biosynthesis</keyword>
<evidence type="ECO:0000256" key="11">
    <source>
        <dbReference type="ARBA" id="ARBA00031409"/>
    </source>
</evidence>
<gene>
    <name evidence="15" type="primary">hisF</name>
    <name evidence="15" type="ORF">FQ775_07315</name>
</gene>
<evidence type="ECO:0000256" key="3">
    <source>
        <dbReference type="ARBA" id="ARBA00011152"/>
    </source>
</evidence>
<dbReference type="InterPro" id="IPR006062">
    <property type="entry name" value="His_biosynth"/>
</dbReference>
<keyword evidence="6 14" id="KW-0028">Amino-acid biosynthesis</keyword>
<comment type="catalytic activity">
    <reaction evidence="13">
        <text>5-[(5-phospho-1-deoxy-D-ribulos-1-ylimino)methylamino]-1-(5-phospho-beta-D-ribosyl)imidazole-4-carboxamide + L-glutamine = D-erythro-1-(imidazol-4-yl)glycerol 3-phosphate + 5-amino-1-(5-phospho-beta-D-ribosyl)imidazole-4-carboxamide + L-glutamate + H(+)</text>
        <dbReference type="Rhea" id="RHEA:24793"/>
        <dbReference type="ChEBI" id="CHEBI:15378"/>
        <dbReference type="ChEBI" id="CHEBI:29985"/>
        <dbReference type="ChEBI" id="CHEBI:58278"/>
        <dbReference type="ChEBI" id="CHEBI:58359"/>
        <dbReference type="ChEBI" id="CHEBI:58475"/>
        <dbReference type="ChEBI" id="CHEBI:58525"/>
        <dbReference type="EC" id="4.3.2.10"/>
    </reaction>
</comment>
<dbReference type="InterPro" id="IPR050064">
    <property type="entry name" value="IGPS_HisA/HisF"/>
</dbReference>
<dbReference type="Pfam" id="PF00977">
    <property type="entry name" value="His_biosynth"/>
    <property type="match status" value="1"/>
</dbReference>
<evidence type="ECO:0000256" key="12">
    <source>
        <dbReference type="ARBA" id="ARBA00032401"/>
    </source>
</evidence>
<dbReference type="CDD" id="cd04731">
    <property type="entry name" value="HisF"/>
    <property type="match status" value="1"/>
</dbReference>
<dbReference type="GO" id="GO:0000107">
    <property type="term" value="F:imidazoleglycerol-phosphate synthase activity"/>
    <property type="evidence" value="ECO:0007669"/>
    <property type="project" value="InterPro"/>
</dbReference>
<dbReference type="GO" id="GO:0016829">
    <property type="term" value="F:lyase activity"/>
    <property type="evidence" value="ECO:0007669"/>
    <property type="project" value="UniProtKB-KW"/>
</dbReference>
<protein>
    <recommendedName>
        <fullName evidence="5">Imidazole glycerol phosphate synthase subunit HisF</fullName>
        <ecNumber evidence="4">4.3.2.10</ecNumber>
    </recommendedName>
    <alternativeName>
        <fullName evidence="10">IGP synthase cyclase subunit</fullName>
    </alternativeName>
    <alternativeName>
        <fullName evidence="11">IGP synthase subunit HisF</fullName>
    </alternativeName>
    <alternativeName>
        <fullName evidence="12">ImGP synthase subunit HisF</fullName>
    </alternativeName>
</protein>
<comment type="similarity">
    <text evidence="2 14">Belongs to the HisA/HisF family.</text>
</comment>
<dbReference type="EC" id="4.3.2.10" evidence="4"/>
<dbReference type="Proteomes" id="UP000321389">
    <property type="component" value="Chromosome"/>
</dbReference>
<reference evidence="15" key="1">
    <citation type="submission" date="2020-04" db="EMBL/GenBank/DDBJ databases">
        <title>Nitratireductor sp. nov. isolated from mangrove soil.</title>
        <authorList>
            <person name="Ye Y."/>
        </authorList>
    </citation>
    <scope>NUCLEOTIDE SEQUENCE</scope>
    <source>
        <strain evidence="15">SY7</strain>
    </source>
</reference>
<dbReference type="EMBL" id="CP042301">
    <property type="protein sequence ID" value="QDZ00205.1"/>
    <property type="molecule type" value="Genomic_DNA"/>
</dbReference>
<proteinExistence type="inferred from homology"/>
<organism evidence="15 16">
    <name type="scientific">Nitratireductor mangrovi</name>
    <dbReference type="NCBI Taxonomy" id="2599600"/>
    <lineage>
        <taxon>Bacteria</taxon>
        <taxon>Pseudomonadati</taxon>
        <taxon>Pseudomonadota</taxon>
        <taxon>Alphaproteobacteria</taxon>
        <taxon>Hyphomicrobiales</taxon>
        <taxon>Phyllobacteriaceae</taxon>
        <taxon>Nitratireductor</taxon>
    </lineage>
</organism>
<evidence type="ECO:0000256" key="6">
    <source>
        <dbReference type="ARBA" id="ARBA00022605"/>
    </source>
</evidence>
<dbReference type="InterPro" id="IPR011060">
    <property type="entry name" value="RibuloseP-bd_barrel"/>
</dbReference>
<evidence type="ECO:0000256" key="13">
    <source>
        <dbReference type="ARBA" id="ARBA00047838"/>
    </source>
</evidence>
<evidence type="ECO:0000256" key="9">
    <source>
        <dbReference type="ARBA" id="ARBA00025475"/>
    </source>
</evidence>
<dbReference type="SUPFAM" id="SSF51366">
    <property type="entry name" value="Ribulose-phoshate binding barrel"/>
    <property type="match status" value="1"/>
</dbReference>
<sequence>MLRPRIIPCLLLHDGGLVKTRRFGEPRYVGDPINAVKIFNEKQVDELCFLDIDATSKGQEPDFDLLRKIAVESRMPLCYGGGIRTAEQAERIIKLGVEKISVSAAALERPELISEIAAAIGRQSVSVVLDVKANRFPFKGYTVLTHNGTRKTGADPVAFAAQAQALGAGEIVINSIDRDGMMEGYDIDLARAVRAATDIPMTVVGGAGKVEDMQALLDAIGTAGAAAGSLFVFKGKYRAVLINYSRPQANG</sequence>
<dbReference type="RefSeq" id="WP_146298854.1">
    <property type="nucleotide sequence ID" value="NZ_CP042301.2"/>
</dbReference>
<comment type="pathway">
    <text evidence="1">Amino-acid biosynthesis; L-histidine biosynthesis; L-histidine from 5-phospho-alpha-D-ribose 1-diphosphate: step 5/9.</text>
</comment>
<evidence type="ECO:0000313" key="15">
    <source>
        <dbReference type="EMBL" id="QDZ00205.1"/>
    </source>
</evidence>
<evidence type="ECO:0000256" key="2">
    <source>
        <dbReference type="ARBA" id="ARBA00009667"/>
    </source>
</evidence>
<comment type="subunit">
    <text evidence="3">Heterodimer of HisH and HisF.</text>
</comment>
<evidence type="ECO:0000256" key="5">
    <source>
        <dbReference type="ARBA" id="ARBA00016318"/>
    </source>
</evidence>
<dbReference type="UniPathway" id="UPA00031">
    <property type="reaction ID" value="UER00010"/>
</dbReference>
<dbReference type="PANTHER" id="PTHR21235">
    <property type="entry name" value="IMIDAZOLE GLYCEROL PHOSPHATE SYNTHASE SUBUNIT HISF/H IGP SYNTHASE SUBUNIT HISF/H"/>
    <property type="match status" value="1"/>
</dbReference>
<dbReference type="AlphaFoldDB" id="A0A5B8KX80"/>
<dbReference type="GO" id="GO:0000105">
    <property type="term" value="P:L-histidine biosynthetic process"/>
    <property type="evidence" value="ECO:0007669"/>
    <property type="project" value="UniProtKB-UniPathway"/>
</dbReference>
<evidence type="ECO:0000256" key="4">
    <source>
        <dbReference type="ARBA" id="ARBA00012809"/>
    </source>
</evidence>
<evidence type="ECO:0000256" key="1">
    <source>
        <dbReference type="ARBA" id="ARBA00005091"/>
    </source>
</evidence>
<evidence type="ECO:0000256" key="8">
    <source>
        <dbReference type="ARBA" id="ARBA00023239"/>
    </source>
</evidence>
<dbReference type="InterPro" id="IPR004651">
    <property type="entry name" value="HisF"/>
</dbReference>
<evidence type="ECO:0000256" key="10">
    <source>
        <dbReference type="ARBA" id="ARBA00030264"/>
    </source>
</evidence>